<keyword evidence="2" id="KW-1185">Reference proteome</keyword>
<name>A0A101M9E0_PENFR</name>
<reference evidence="1 2" key="1">
    <citation type="submission" date="2015-10" db="EMBL/GenBank/DDBJ databases">
        <title>Genome sequencing of Penicillium freii.</title>
        <authorList>
            <person name="Nguyen H.D."/>
            <person name="Visagie C.M."/>
            <person name="Seifert K.A."/>
        </authorList>
    </citation>
    <scope>NUCLEOTIDE SEQUENCE [LARGE SCALE GENOMIC DNA]</scope>
    <source>
        <strain evidence="1 2">DAOM 242723</strain>
    </source>
</reference>
<organism evidence="1 2">
    <name type="scientific">Penicillium freii</name>
    <dbReference type="NCBI Taxonomy" id="48697"/>
    <lineage>
        <taxon>Eukaryota</taxon>
        <taxon>Fungi</taxon>
        <taxon>Dikarya</taxon>
        <taxon>Ascomycota</taxon>
        <taxon>Pezizomycotina</taxon>
        <taxon>Eurotiomycetes</taxon>
        <taxon>Eurotiomycetidae</taxon>
        <taxon>Eurotiales</taxon>
        <taxon>Aspergillaceae</taxon>
        <taxon>Penicillium</taxon>
    </lineage>
</organism>
<evidence type="ECO:0000313" key="1">
    <source>
        <dbReference type="EMBL" id="KUM56417.1"/>
    </source>
</evidence>
<gene>
    <name evidence="1" type="ORF">ACN42_g10799</name>
</gene>
<dbReference type="AlphaFoldDB" id="A0A101M9E0"/>
<dbReference type="EMBL" id="LLXE01000490">
    <property type="protein sequence ID" value="KUM56417.1"/>
    <property type="molecule type" value="Genomic_DNA"/>
</dbReference>
<evidence type="ECO:0000313" key="2">
    <source>
        <dbReference type="Proteomes" id="UP000055045"/>
    </source>
</evidence>
<sequence length="85" mass="9559">MYISDGYNVFLSCPVDRFVPSSFVLFKLMVISHEWSGSVIDQVSLSSALSPACIQTTPGTHIFYLSFPLQLWLLPDIINFELAML</sequence>
<proteinExistence type="predicted"/>
<comment type="caution">
    <text evidence="1">The sequence shown here is derived from an EMBL/GenBank/DDBJ whole genome shotgun (WGS) entry which is preliminary data.</text>
</comment>
<dbReference type="Proteomes" id="UP000055045">
    <property type="component" value="Unassembled WGS sequence"/>
</dbReference>
<protein>
    <submittedName>
        <fullName evidence="1">Uncharacterized protein</fullName>
    </submittedName>
</protein>
<accession>A0A101M9E0</accession>